<gene>
    <name evidence="2" type="ORF">AUC71_02520</name>
</gene>
<dbReference type="EMBL" id="LPWD01000417">
    <property type="protein sequence ID" value="ODS02068.1"/>
    <property type="molecule type" value="Genomic_DNA"/>
</dbReference>
<dbReference type="Proteomes" id="UP000095042">
    <property type="component" value="Unassembled WGS sequence"/>
</dbReference>
<protein>
    <submittedName>
        <fullName evidence="2">Uncharacterized protein</fullName>
    </submittedName>
</protein>
<dbReference type="AlphaFoldDB" id="A0A1E3W8C2"/>
<comment type="caution">
    <text evidence="2">The sequence shown here is derived from an EMBL/GenBank/DDBJ whole genome shotgun (WGS) entry which is preliminary data.</text>
</comment>
<accession>A0A1E3W8C2</accession>
<dbReference type="RefSeq" id="WP_069624750.1">
    <property type="nucleotide sequence ID" value="NZ_LPWD01000417.1"/>
</dbReference>
<evidence type="ECO:0000313" key="3">
    <source>
        <dbReference type="Proteomes" id="UP000095042"/>
    </source>
</evidence>
<proteinExistence type="predicted"/>
<sequence>MRLILILIVIVAIFAVVQSKRHNCEFGDDGWFDCVVGKTADEFSSKTPETSPATPAAEAPATETPAPETPQ</sequence>
<name>A0A1E3W8C2_9HYPH</name>
<evidence type="ECO:0000313" key="2">
    <source>
        <dbReference type="EMBL" id="ODS02068.1"/>
    </source>
</evidence>
<evidence type="ECO:0000256" key="1">
    <source>
        <dbReference type="SAM" id="MobiDB-lite"/>
    </source>
</evidence>
<keyword evidence="3" id="KW-1185">Reference proteome</keyword>
<reference evidence="2 3" key="1">
    <citation type="journal article" date="2016" name="Environ. Microbiol.">
        <title>New Methyloceanibacter diversity from North Sea sediments includes methanotroph containing solely the soluble methane monooxygenase.</title>
        <authorList>
            <person name="Vekeman B."/>
            <person name="Kerckhof F.M."/>
            <person name="Cremers G."/>
            <person name="de Vos P."/>
            <person name="Vandamme P."/>
            <person name="Boon N."/>
            <person name="Op den Camp H.J."/>
            <person name="Heylen K."/>
        </authorList>
    </citation>
    <scope>NUCLEOTIDE SEQUENCE [LARGE SCALE GENOMIC DNA]</scope>
    <source>
        <strain evidence="2 3">R-67177</strain>
    </source>
</reference>
<feature type="compositionally biased region" description="Low complexity" evidence="1">
    <location>
        <begin position="47"/>
        <end position="71"/>
    </location>
</feature>
<feature type="region of interest" description="Disordered" evidence="1">
    <location>
        <begin position="42"/>
        <end position="71"/>
    </location>
</feature>
<organism evidence="2 3">
    <name type="scientific">Methyloceanibacter marginalis</name>
    <dbReference type="NCBI Taxonomy" id="1774971"/>
    <lineage>
        <taxon>Bacteria</taxon>
        <taxon>Pseudomonadati</taxon>
        <taxon>Pseudomonadota</taxon>
        <taxon>Alphaproteobacteria</taxon>
        <taxon>Hyphomicrobiales</taxon>
        <taxon>Hyphomicrobiaceae</taxon>
        <taxon>Methyloceanibacter</taxon>
    </lineage>
</organism>